<evidence type="ECO:0000313" key="3">
    <source>
        <dbReference type="Proteomes" id="UP000219338"/>
    </source>
</evidence>
<dbReference type="PANTHER" id="PTHR40465">
    <property type="entry name" value="CHROMOSOME 1, WHOLE GENOME SHOTGUN SEQUENCE"/>
    <property type="match status" value="1"/>
</dbReference>
<feature type="transmembrane region" description="Helical" evidence="1">
    <location>
        <begin position="118"/>
        <end position="136"/>
    </location>
</feature>
<feature type="transmembrane region" description="Helical" evidence="1">
    <location>
        <begin position="148"/>
        <end position="172"/>
    </location>
</feature>
<name>A0A284S2Z2_ARMOS</name>
<organism evidence="2 3">
    <name type="scientific">Armillaria ostoyae</name>
    <name type="common">Armillaria root rot fungus</name>
    <dbReference type="NCBI Taxonomy" id="47428"/>
    <lineage>
        <taxon>Eukaryota</taxon>
        <taxon>Fungi</taxon>
        <taxon>Dikarya</taxon>
        <taxon>Basidiomycota</taxon>
        <taxon>Agaricomycotina</taxon>
        <taxon>Agaricomycetes</taxon>
        <taxon>Agaricomycetidae</taxon>
        <taxon>Agaricales</taxon>
        <taxon>Marasmiineae</taxon>
        <taxon>Physalacriaceae</taxon>
        <taxon>Armillaria</taxon>
    </lineage>
</organism>
<feature type="transmembrane region" description="Helical" evidence="1">
    <location>
        <begin position="20"/>
        <end position="41"/>
    </location>
</feature>
<proteinExistence type="predicted"/>
<dbReference type="AlphaFoldDB" id="A0A284S2Z2"/>
<evidence type="ECO:0000313" key="2">
    <source>
        <dbReference type="EMBL" id="SJL15383.1"/>
    </source>
</evidence>
<dbReference type="Proteomes" id="UP000219338">
    <property type="component" value="Unassembled WGS sequence"/>
</dbReference>
<evidence type="ECO:0000256" key="1">
    <source>
        <dbReference type="SAM" id="Phobius"/>
    </source>
</evidence>
<dbReference type="EMBL" id="FUEG01000028">
    <property type="protein sequence ID" value="SJL15383.1"/>
    <property type="molecule type" value="Genomic_DNA"/>
</dbReference>
<gene>
    <name evidence="2" type="ORF">ARMOST_18879</name>
</gene>
<accession>A0A284S2Z2</accession>
<sequence>MASLLSRSPTSLGNTLGVLYVGATIAAIFFGITNLQTLIYYKRYPNDWWIYRYSVALLWVLDALHVALSTHALYCLLIDWYGNVAAEREMMSGAELQGILPLLVPTIKQSNEISITPLQLAINVVIVVYVEGQYAIRLYKLGRHFHKILPWFVFLTVVTSLGGGIFMVYGIYVTANFTSITYTGVCDEFML</sequence>
<keyword evidence="1" id="KW-0472">Membrane</keyword>
<protein>
    <submittedName>
        <fullName evidence="2">Uncharacterized protein</fullName>
    </submittedName>
</protein>
<keyword evidence="1" id="KW-1133">Transmembrane helix</keyword>
<keyword evidence="3" id="KW-1185">Reference proteome</keyword>
<keyword evidence="1" id="KW-0812">Transmembrane</keyword>
<dbReference type="OrthoDB" id="3270417at2759"/>
<feature type="transmembrane region" description="Helical" evidence="1">
    <location>
        <begin position="53"/>
        <end position="74"/>
    </location>
</feature>
<dbReference type="PANTHER" id="PTHR40465:SF1">
    <property type="entry name" value="DUF6534 DOMAIN-CONTAINING PROTEIN"/>
    <property type="match status" value="1"/>
</dbReference>
<reference evidence="3" key="1">
    <citation type="journal article" date="2017" name="Nat. Ecol. Evol.">
        <title>Genome expansion and lineage-specific genetic innovations in the forest pathogenic fungi Armillaria.</title>
        <authorList>
            <person name="Sipos G."/>
            <person name="Prasanna A.N."/>
            <person name="Walter M.C."/>
            <person name="O'Connor E."/>
            <person name="Balint B."/>
            <person name="Krizsan K."/>
            <person name="Kiss B."/>
            <person name="Hess J."/>
            <person name="Varga T."/>
            <person name="Slot J."/>
            <person name="Riley R."/>
            <person name="Boka B."/>
            <person name="Rigling D."/>
            <person name="Barry K."/>
            <person name="Lee J."/>
            <person name="Mihaltcheva S."/>
            <person name="LaButti K."/>
            <person name="Lipzen A."/>
            <person name="Waldron R."/>
            <person name="Moloney N.M."/>
            <person name="Sperisen C."/>
            <person name="Kredics L."/>
            <person name="Vagvoelgyi C."/>
            <person name="Patrignani A."/>
            <person name="Fitzpatrick D."/>
            <person name="Nagy I."/>
            <person name="Doyle S."/>
            <person name="Anderson J.B."/>
            <person name="Grigoriev I.V."/>
            <person name="Gueldener U."/>
            <person name="Muensterkoetter M."/>
            <person name="Nagy L.G."/>
        </authorList>
    </citation>
    <scope>NUCLEOTIDE SEQUENCE [LARGE SCALE GENOMIC DNA]</scope>
    <source>
        <strain evidence="3">C18/9</strain>
    </source>
</reference>